<name>A0A067KBV9_JATCU</name>
<dbReference type="PANTHER" id="PTHR33184:SF61">
    <property type="entry name" value="TPD1 PROTEIN HOMOLOG 1"/>
    <property type="match status" value="1"/>
</dbReference>
<evidence type="ECO:0000313" key="3">
    <source>
        <dbReference type="Proteomes" id="UP000027138"/>
    </source>
</evidence>
<dbReference type="GO" id="GO:0001709">
    <property type="term" value="P:cell fate determination"/>
    <property type="evidence" value="ECO:0007669"/>
    <property type="project" value="TreeGrafter"/>
</dbReference>
<dbReference type="STRING" id="180498.A0A067KBV9"/>
<gene>
    <name evidence="2" type="ORF">JCGZ_19397</name>
</gene>
<dbReference type="InterPro" id="IPR040361">
    <property type="entry name" value="TPD1"/>
</dbReference>
<organism evidence="2 3">
    <name type="scientific">Jatropha curcas</name>
    <name type="common">Barbados nut</name>
    <dbReference type="NCBI Taxonomy" id="180498"/>
    <lineage>
        <taxon>Eukaryota</taxon>
        <taxon>Viridiplantae</taxon>
        <taxon>Streptophyta</taxon>
        <taxon>Embryophyta</taxon>
        <taxon>Tracheophyta</taxon>
        <taxon>Spermatophyta</taxon>
        <taxon>Magnoliopsida</taxon>
        <taxon>eudicotyledons</taxon>
        <taxon>Gunneridae</taxon>
        <taxon>Pentapetalae</taxon>
        <taxon>rosids</taxon>
        <taxon>fabids</taxon>
        <taxon>Malpighiales</taxon>
        <taxon>Euphorbiaceae</taxon>
        <taxon>Crotonoideae</taxon>
        <taxon>Jatropheae</taxon>
        <taxon>Jatropha</taxon>
    </lineage>
</organism>
<dbReference type="EMBL" id="KK914758">
    <property type="protein sequence ID" value="KDP29294.1"/>
    <property type="molecule type" value="Genomic_DNA"/>
</dbReference>
<evidence type="ECO:0000256" key="1">
    <source>
        <dbReference type="ARBA" id="ARBA00022729"/>
    </source>
</evidence>
<dbReference type="AlphaFoldDB" id="A0A067KBV9"/>
<proteinExistence type="predicted"/>
<dbReference type="Proteomes" id="UP000027138">
    <property type="component" value="Unassembled WGS sequence"/>
</dbReference>
<dbReference type="PANTHER" id="PTHR33184">
    <property type="entry name" value="PROTEIN TAPETUM DETERMINANT 1-LIKE-RELATED"/>
    <property type="match status" value="1"/>
</dbReference>
<reference evidence="2 3" key="1">
    <citation type="journal article" date="2014" name="PLoS ONE">
        <title>Global Analysis of Gene Expression Profiles in Physic Nut (Jatropha curcas L.) Seedlings Exposed to Salt Stress.</title>
        <authorList>
            <person name="Zhang L."/>
            <person name="Zhang C."/>
            <person name="Wu P."/>
            <person name="Chen Y."/>
            <person name="Li M."/>
            <person name="Jiang H."/>
            <person name="Wu G."/>
        </authorList>
    </citation>
    <scope>NUCLEOTIDE SEQUENCE [LARGE SCALE GENOMIC DNA]</scope>
    <source>
        <strain evidence="3">cv. GZQX0401</strain>
        <tissue evidence="2">Young leaves</tissue>
    </source>
</reference>
<dbReference type="OrthoDB" id="1572689at2759"/>
<protein>
    <submittedName>
        <fullName evidence="2">Uncharacterized protein</fullName>
    </submittedName>
</protein>
<keyword evidence="3" id="KW-1185">Reference proteome</keyword>
<keyword evidence="1" id="KW-0732">Signal</keyword>
<evidence type="ECO:0000313" key="2">
    <source>
        <dbReference type="EMBL" id="KDP29294.1"/>
    </source>
</evidence>
<dbReference type="Pfam" id="PF24068">
    <property type="entry name" value="TPD1_C"/>
    <property type="match status" value="1"/>
</dbReference>
<accession>A0A067KBV9</accession>
<sequence length="123" mass="13439">MAMIRGDKNQVCAVASLLAIFFVIGITESARTESFVSARKLLEYSIQVQIQNNGASGRRISDIHVSCGSFSSAQFINPKIFRRIVINDCLVNDGNALAPGEIISYEYANSFKYPLVVSSVVCL</sequence>